<organism evidence="1">
    <name type="scientific">marine metagenome</name>
    <dbReference type="NCBI Taxonomy" id="408172"/>
    <lineage>
        <taxon>unclassified sequences</taxon>
        <taxon>metagenomes</taxon>
        <taxon>ecological metagenomes</taxon>
    </lineage>
</organism>
<reference evidence="1" key="1">
    <citation type="submission" date="2018-05" db="EMBL/GenBank/DDBJ databases">
        <authorList>
            <person name="Lanie J.A."/>
            <person name="Ng W.-L."/>
            <person name="Kazmierczak K.M."/>
            <person name="Andrzejewski T.M."/>
            <person name="Davidsen T.M."/>
            <person name="Wayne K.J."/>
            <person name="Tettelin H."/>
            <person name="Glass J.I."/>
            <person name="Rusch D."/>
            <person name="Podicherti R."/>
            <person name="Tsui H.-C.T."/>
            <person name="Winkler M.E."/>
        </authorList>
    </citation>
    <scope>NUCLEOTIDE SEQUENCE</scope>
</reference>
<evidence type="ECO:0000313" key="1">
    <source>
        <dbReference type="EMBL" id="SVC01996.1"/>
    </source>
</evidence>
<dbReference type="InterPro" id="IPR024078">
    <property type="entry name" value="LmbE-like_dom_sf"/>
</dbReference>
<accession>A0A382IQV5</accession>
<name>A0A382IQV5_9ZZZZ</name>
<dbReference type="Gene3D" id="3.40.50.10320">
    <property type="entry name" value="LmbE-like"/>
    <property type="match status" value="1"/>
</dbReference>
<dbReference type="AlphaFoldDB" id="A0A382IQV5"/>
<feature type="non-terminal residue" evidence="1">
    <location>
        <position position="42"/>
    </location>
</feature>
<dbReference type="SUPFAM" id="SSF102588">
    <property type="entry name" value="LmbE-like"/>
    <property type="match status" value="1"/>
</dbReference>
<evidence type="ECO:0008006" key="2">
    <source>
        <dbReference type="Google" id="ProtNLM"/>
    </source>
</evidence>
<sequence>MLELLLNKSRDSSLKILCLGAHSDDIEIGCGGTIMKLLQFYS</sequence>
<dbReference type="EMBL" id="UINC01068975">
    <property type="protein sequence ID" value="SVC01996.1"/>
    <property type="molecule type" value="Genomic_DNA"/>
</dbReference>
<proteinExistence type="predicted"/>
<gene>
    <name evidence="1" type="ORF">METZ01_LOCUS254850</name>
</gene>
<protein>
    <recommendedName>
        <fullName evidence="2">PIG-L family deacetylase</fullName>
    </recommendedName>
</protein>